<organism evidence="1 2">
    <name type="scientific">Acaulospora colombiana</name>
    <dbReference type="NCBI Taxonomy" id="27376"/>
    <lineage>
        <taxon>Eukaryota</taxon>
        <taxon>Fungi</taxon>
        <taxon>Fungi incertae sedis</taxon>
        <taxon>Mucoromycota</taxon>
        <taxon>Glomeromycotina</taxon>
        <taxon>Glomeromycetes</taxon>
        <taxon>Diversisporales</taxon>
        <taxon>Acaulosporaceae</taxon>
        <taxon>Acaulospora</taxon>
    </lineage>
</organism>
<name>A0ACA9KI16_9GLOM</name>
<comment type="caution">
    <text evidence="1">The sequence shown here is derived from an EMBL/GenBank/DDBJ whole genome shotgun (WGS) entry which is preliminary data.</text>
</comment>
<gene>
    <name evidence="1" type="ORF">ACOLOM_LOCUS1616</name>
</gene>
<evidence type="ECO:0000313" key="1">
    <source>
        <dbReference type="EMBL" id="CAG8471727.1"/>
    </source>
</evidence>
<keyword evidence="2" id="KW-1185">Reference proteome</keyword>
<dbReference type="Proteomes" id="UP000789525">
    <property type="component" value="Unassembled WGS sequence"/>
</dbReference>
<sequence>MEVWLPIAKSSSLISNFGRIKKKKGIILRQNACKRDGYVKTNININGIRTTIRVHILVTRAFIPNSENRPYVNHINGIKHDNRVDNLEWVTSKENAERKVFLNTGHGSSRRIVQKTLDGKVVQIWDSIRLAGNSLEITRTSISECCSRKRSTAGGWCWMYYEDYIEPDLDEEWKEIELDSRKFNVSSLGRVQLPNGVITQGSLYAGYYRIGRVHKYRVHRFVALAFCSKEEGKEYVNHIDGDSTNNNATHLISNGVHRKKIVNMPYASGFKSINMQSNRFSLMVLSKNFHPWPRLNVQLRLIVEILGQYVMDFEFTLVGIVGNT</sequence>
<reference evidence="1" key="1">
    <citation type="submission" date="2021-06" db="EMBL/GenBank/DDBJ databases">
        <authorList>
            <person name="Kallberg Y."/>
            <person name="Tangrot J."/>
            <person name="Rosling A."/>
        </authorList>
    </citation>
    <scope>NUCLEOTIDE SEQUENCE</scope>
    <source>
        <strain evidence="1">CL356</strain>
    </source>
</reference>
<evidence type="ECO:0000313" key="2">
    <source>
        <dbReference type="Proteomes" id="UP000789525"/>
    </source>
</evidence>
<proteinExistence type="predicted"/>
<protein>
    <submittedName>
        <fullName evidence="1">12943_t:CDS:1</fullName>
    </submittedName>
</protein>
<accession>A0ACA9KI16</accession>
<dbReference type="EMBL" id="CAJVPT010001962">
    <property type="protein sequence ID" value="CAG8471727.1"/>
    <property type="molecule type" value="Genomic_DNA"/>
</dbReference>